<dbReference type="SUPFAM" id="SSF159594">
    <property type="entry name" value="XCC0632-like"/>
    <property type="match status" value="1"/>
</dbReference>
<dbReference type="RefSeq" id="WP_006955073.1">
    <property type="nucleotide sequence ID" value="NZ_CH672404.1"/>
</dbReference>
<dbReference type="EMBL" id="AAMX01000026">
    <property type="protein sequence ID" value="EAQ31069.1"/>
    <property type="molecule type" value="Genomic_DNA"/>
</dbReference>
<dbReference type="PROSITE" id="PS51257">
    <property type="entry name" value="PROKAR_LIPOPROTEIN"/>
    <property type="match status" value="1"/>
</dbReference>
<feature type="chain" id="PRO_5045595065" description="ABC-type transport auxiliary lipoprotein component domain-containing protein" evidence="1">
    <location>
        <begin position="31"/>
        <end position="179"/>
    </location>
</feature>
<reference evidence="3 4" key="1">
    <citation type="submission" date="2006-01" db="EMBL/GenBank/DDBJ databases">
        <authorList>
            <person name="Brettar I."/>
            <person name="Hofle M."/>
            <person name="Ferriera S."/>
            <person name="Johnson J."/>
            <person name="Kravitz S."/>
            <person name="Halpern A."/>
            <person name="Remington K."/>
            <person name="Beeson K."/>
            <person name="Tran B."/>
            <person name="Rogers Y.-H."/>
            <person name="Friedman R."/>
            <person name="Venter J.C."/>
        </authorList>
    </citation>
    <scope>NUCLEOTIDE SEQUENCE [LARGE SCALE GENOMIC DNA]</scope>
    <source>
        <strain evidence="3 4">OS145</strain>
    </source>
</reference>
<evidence type="ECO:0000259" key="2">
    <source>
        <dbReference type="Pfam" id="PF03886"/>
    </source>
</evidence>
<evidence type="ECO:0000313" key="3">
    <source>
        <dbReference type="EMBL" id="EAQ31069.1"/>
    </source>
</evidence>
<accession>A0ABP2CN41</accession>
<proteinExistence type="predicted"/>
<feature type="signal peptide" evidence="1">
    <location>
        <begin position="1"/>
        <end position="30"/>
    </location>
</feature>
<gene>
    <name evidence="3" type="ORF">OS145_11921</name>
</gene>
<dbReference type="Gene3D" id="3.40.50.10610">
    <property type="entry name" value="ABC-type transport auxiliary lipoprotein component"/>
    <property type="match status" value="1"/>
</dbReference>
<dbReference type="Proteomes" id="UP000016543">
    <property type="component" value="Unassembled WGS sequence"/>
</dbReference>
<comment type="caution">
    <text evidence="3">The sequence shown here is derived from an EMBL/GenBank/DDBJ whole genome shotgun (WGS) entry which is preliminary data.</text>
</comment>
<keyword evidence="4" id="KW-1185">Reference proteome</keyword>
<name>A0ABP2CN41_9GAMM</name>
<dbReference type="Pfam" id="PF03886">
    <property type="entry name" value="ABC_trans_aux"/>
    <property type="match status" value="1"/>
</dbReference>
<keyword evidence="1" id="KW-0732">Signal</keyword>
<evidence type="ECO:0000256" key="1">
    <source>
        <dbReference type="SAM" id="SignalP"/>
    </source>
</evidence>
<evidence type="ECO:0000313" key="4">
    <source>
        <dbReference type="Proteomes" id="UP000016543"/>
    </source>
</evidence>
<dbReference type="InterPro" id="IPR005586">
    <property type="entry name" value="ABC_trans_aux"/>
</dbReference>
<protein>
    <recommendedName>
        <fullName evidence="2">ABC-type transport auxiliary lipoprotein component domain-containing protein</fullName>
    </recommendedName>
</protein>
<organism evidence="3 4">
    <name type="scientific">Idiomarina baltica OS145</name>
    <dbReference type="NCBI Taxonomy" id="314276"/>
    <lineage>
        <taxon>Bacteria</taxon>
        <taxon>Pseudomonadati</taxon>
        <taxon>Pseudomonadota</taxon>
        <taxon>Gammaproteobacteria</taxon>
        <taxon>Alteromonadales</taxon>
        <taxon>Idiomarinaceae</taxon>
        <taxon>Idiomarina</taxon>
    </lineage>
</organism>
<sequence length="179" mass="19950">MIQSLKQKINVLCIAVSTVLLVCACSAVPADQVKHYRLPHLNQSSNGYCDAQSRRVRIDAGIGQDGVMVQKSDLLMVEAKNNRWLGGLDSQLQNSLQRRLTEQCGQTLQLSLMQFYGNNQGEAVVAGYWHYRAESNDVLSGHFEQRIPLSSDGYDGLVRALDRAWLASLDEIEQAINNQ</sequence>
<feature type="domain" description="ABC-type transport auxiliary lipoprotein component" evidence="2">
    <location>
        <begin position="108"/>
        <end position="172"/>
    </location>
</feature>